<protein>
    <submittedName>
        <fullName evidence="1">Uncharacterized protein</fullName>
    </submittedName>
</protein>
<dbReference type="Pfam" id="PF22024">
    <property type="entry name" value="VP16-like"/>
    <property type="match status" value="1"/>
</dbReference>
<dbReference type="AlphaFoldDB" id="A0A7C4V7U3"/>
<name>A0A7C4V7U3_9DEIN</name>
<reference evidence="1" key="1">
    <citation type="journal article" date="2020" name="mSystems">
        <title>Genome- and Community-Level Interaction Insights into Carbon Utilization and Element Cycling Functions of Hydrothermarchaeota in Hydrothermal Sediment.</title>
        <authorList>
            <person name="Zhou Z."/>
            <person name="Liu Y."/>
            <person name="Xu W."/>
            <person name="Pan J."/>
            <person name="Luo Z.H."/>
            <person name="Li M."/>
        </authorList>
    </citation>
    <scope>NUCLEOTIDE SEQUENCE [LARGE SCALE GENOMIC DNA]</scope>
    <source>
        <strain evidence="1">HyVt-570</strain>
    </source>
</reference>
<dbReference type="InterPro" id="IPR054172">
    <property type="entry name" value="VP16-like"/>
</dbReference>
<dbReference type="Proteomes" id="UP000885759">
    <property type="component" value="Unassembled WGS sequence"/>
</dbReference>
<dbReference type="Gene3D" id="2.60.120.1180">
    <property type="match status" value="1"/>
</dbReference>
<comment type="caution">
    <text evidence="1">The sequence shown here is derived from an EMBL/GenBank/DDBJ whole genome shotgun (WGS) entry which is preliminary data.</text>
</comment>
<accession>A0A7C4V7U3</accession>
<organism evidence="1">
    <name type="scientific">Oceanithermus profundus</name>
    <dbReference type="NCBI Taxonomy" id="187137"/>
    <lineage>
        <taxon>Bacteria</taxon>
        <taxon>Thermotogati</taxon>
        <taxon>Deinococcota</taxon>
        <taxon>Deinococci</taxon>
        <taxon>Thermales</taxon>
        <taxon>Thermaceae</taxon>
        <taxon>Oceanithermus</taxon>
    </lineage>
</organism>
<sequence length="148" mass="16337">MRERKLLHTSEEAKILGTGVANRKVSVLEFVVPEGATYLLRNAAQLVMKLFDAGGSELPPSSFVYLYKRRKGEDGEVFLTKQSYAPFFDLSAGEQRNDKFAKGTRVDLGVAPGARFTEGDAIQVWVESPAVVDLTHANTRFELTVGLE</sequence>
<proteinExistence type="predicted"/>
<gene>
    <name evidence="1" type="ORF">ENK37_09425</name>
</gene>
<evidence type="ECO:0000313" key="1">
    <source>
        <dbReference type="EMBL" id="HGY10249.1"/>
    </source>
</evidence>
<dbReference type="EMBL" id="DRPZ01000237">
    <property type="protein sequence ID" value="HGY10249.1"/>
    <property type="molecule type" value="Genomic_DNA"/>
</dbReference>